<sequence length="234" mass="26575">MKASCAYPELLDIALLDGLPLQVRSDFLDRCKLRYCSEQTTILTQSEHTSGLFIIARGRVAVTYLGPDGHMSVIHVAMTGEVLGDTEALAAAPCAATCTTLPDTTLLYCPTSHLVELAQSPVVLRNLARILLERLRRDNHYRVLERFQSIEERLCSYLRQFSTPQDPLIRMSQTQLATLLGCSRQKVNRMLNLLQDSGVVDLGRSRIRVLDRDELERREYERRERDLTETRRAG</sequence>
<evidence type="ECO:0000256" key="1">
    <source>
        <dbReference type="ARBA" id="ARBA00023015"/>
    </source>
</evidence>
<dbReference type="InterPro" id="IPR000595">
    <property type="entry name" value="cNMP-bd_dom"/>
</dbReference>
<dbReference type="GO" id="GO:0005829">
    <property type="term" value="C:cytosol"/>
    <property type="evidence" value="ECO:0007669"/>
    <property type="project" value="TreeGrafter"/>
</dbReference>
<dbReference type="GO" id="GO:0003677">
    <property type="term" value="F:DNA binding"/>
    <property type="evidence" value="ECO:0007669"/>
    <property type="project" value="UniProtKB-KW"/>
</dbReference>
<dbReference type="SMART" id="SM00419">
    <property type="entry name" value="HTH_CRP"/>
    <property type="match status" value="1"/>
</dbReference>
<evidence type="ECO:0000259" key="4">
    <source>
        <dbReference type="PROSITE" id="PS50042"/>
    </source>
</evidence>
<reference evidence="6 7" key="1">
    <citation type="submission" date="2016-03" db="EMBL/GenBank/DDBJ databases">
        <title>Deep-sea bacteria in the southern Pacific.</title>
        <authorList>
            <person name="Tang K."/>
        </authorList>
    </citation>
    <scope>NUCLEOTIDE SEQUENCE [LARGE SCALE GENOMIC DNA]</scope>
    <source>
        <strain evidence="6 7">JLT2016</strain>
    </source>
</reference>
<keyword evidence="7" id="KW-1185">Reference proteome</keyword>
<dbReference type="Gene3D" id="1.10.10.10">
    <property type="entry name" value="Winged helix-like DNA-binding domain superfamily/Winged helix DNA-binding domain"/>
    <property type="match status" value="1"/>
</dbReference>
<dbReference type="InterPro" id="IPR014710">
    <property type="entry name" value="RmlC-like_jellyroll"/>
</dbReference>
<proteinExistence type="predicted"/>
<name>A0A1U7D4L5_9RHOB</name>
<accession>A0A1U7D4L5</accession>
<dbReference type="InterPro" id="IPR050397">
    <property type="entry name" value="Env_Response_Regulators"/>
</dbReference>
<dbReference type="AlphaFoldDB" id="A0A1U7D4L5"/>
<dbReference type="Gene3D" id="2.60.120.10">
    <property type="entry name" value="Jelly Rolls"/>
    <property type="match status" value="1"/>
</dbReference>
<feature type="domain" description="HTH crp-type" evidence="5">
    <location>
        <begin position="148"/>
        <end position="213"/>
    </location>
</feature>
<dbReference type="PROSITE" id="PS50042">
    <property type="entry name" value="CNMP_BINDING_3"/>
    <property type="match status" value="1"/>
</dbReference>
<gene>
    <name evidence="6" type="ORF">Ga0080559_TMP2321</name>
</gene>
<dbReference type="STRING" id="1229727.Ga0080559_TMP2321"/>
<dbReference type="PROSITE" id="PS51063">
    <property type="entry name" value="HTH_CRP_2"/>
    <property type="match status" value="1"/>
</dbReference>
<dbReference type="GO" id="GO:0003700">
    <property type="term" value="F:DNA-binding transcription factor activity"/>
    <property type="evidence" value="ECO:0007669"/>
    <property type="project" value="TreeGrafter"/>
</dbReference>
<dbReference type="EMBL" id="CP014796">
    <property type="protein sequence ID" value="APX23117.1"/>
    <property type="molecule type" value="Genomic_DNA"/>
</dbReference>
<dbReference type="PANTHER" id="PTHR24567:SF26">
    <property type="entry name" value="REGULATORY PROTEIN YEIL"/>
    <property type="match status" value="1"/>
</dbReference>
<dbReference type="Pfam" id="PF00027">
    <property type="entry name" value="cNMP_binding"/>
    <property type="match status" value="1"/>
</dbReference>
<dbReference type="Proteomes" id="UP000186559">
    <property type="component" value="Chromosome"/>
</dbReference>
<evidence type="ECO:0000256" key="2">
    <source>
        <dbReference type="ARBA" id="ARBA00023125"/>
    </source>
</evidence>
<dbReference type="OrthoDB" id="5290098at2"/>
<dbReference type="InterPro" id="IPR036390">
    <property type="entry name" value="WH_DNA-bd_sf"/>
</dbReference>
<dbReference type="SUPFAM" id="SSF51206">
    <property type="entry name" value="cAMP-binding domain-like"/>
    <property type="match status" value="1"/>
</dbReference>
<dbReference type="InterPro" id="IPR036388">
    <property type="entry name" value="WH-like_DNA-bd_sf"/>
</dbReference>
<keyword evidence="2" id="KW-0238">DNA-binding</keyword>
<evidence type="ECO:0000259" key="5">
    <source>
        <dbReference type="PROSITE" id="PS51063"/>
    </source>
</evidence>
<dbReference type="SMART" id="SM00100">
    <property type="entry name" value="cNMP"/>
    <property type="match status" value="1"/>
</dbReference>
<dbReference type="KEGG" id="tpro:Ga0080559_TMP2321"/>
<keyword evidence="1" id="KW-0805">Transcription regulation</keyword>
<dbReference type="InterPro" id="IPR012318">
    <property type="entry name" value="HTH_CRP"/>
</dbReference>
<evidence type="ECO:0000313" key="6">
    <source>
        <dbReference type="EMBL" id="APX23117.1"/>
    </source>
</evidence>
<feature type="domain" description="Cyclic nucleotide-binding" evidence="4">
    <location>
        <begin position="15"/>
        <end position="107"/>
    </location>
</feature>
<organism evidence="6 7">
    <name type="scientific">Salipiger profundus</name>
    <dbReference type="NCBI Taxonomy" id="1229727"/>
    <lineage>
        <taxon>Bacteria</taxon>
        <taxon>Pseudomonadati</taxon>
        <taxon>Pseudomonadota</taxon>
        <taxon>Alphaproteobacteria</taxon>
        <taxon>Rhodobacterales</taxon>
        <taxon>Roseobacteraceae</taxon>
        <taxon>Salipiger</taxon>
    </lineage>
</organism>
<dbReference type="Pfam" id="PF13545">
    <property type="entry name" value="HTH_Crp_2"/>
    <property type="match status" value="1"/>
</dbReference>
<evidence type="ECO:0000256" key="3">
    <source>
        <dbReference type="ARBA" id="ARBA00023163"/>
    </source>
</evidence>
<dbReference type="CDD" id="cd00038">
    <property type="entry name" value="CAP_ED"/>
    <property type="match status" value="1"/>
</dbReference>
<dbReference type="RefSeq" id="WP_076623259.1">
    <property type="nucleotide sequence ID" value="NZ_BMEW01000005.1"/>
</dbReference>
<keyword evidence="3" id="KW-0804">Transcription</keyword>
<dbReference type="PANTHER" id="PTHR24567">
    <property type="entry name" value="CRP FAMILY TRANSCRIPTIONAL REGULATORY PROTEIN"/>
    <property type="match status" value="1"/>
</dbReference>
<dbReference type="SUPFAM" id="SSF46785">
    <property type="entry name" value="Winged helix' DNA-binding domain"/>
    <property type="match status" value="1"/>
</dbReference>
<evidence type="ECO:0000313" key="7">
    <source>
        <dbReference type="Proteomes" id="UP000186559"/>
    </source>
</evidence>
<dbReference type="InterPro" id="IPR018490">
    <property type="entry name" value="cNMP-bd_dom_sf"/>
</dbReference>
<protein>
    <submittedName>
        <fullName evidence="6">cAMP-binding protein</fullName>
    </submittedName>
</protein>